<gene>
    <name evidence="2" type="ORF">FL622_15060</name>
</gene>
<dbReference type="EMBL" id="VJVV01000014">
    <property type="protein sequence ID" value="TRO78789.1"/>
    <property type="molecule type" value="Genomic_DNA"/>
</dbReference>
<feature type="transmembrane region" description="Helical" evidence="1">
    <location>
        <begin position="33"/>
        <end position="53"/>
    </location>
</feature>
<keyword evidence="3" id="KW-1185">Reference proteome</keyword>
<keyword evidence="1" id="KW-1133">Transmembrane helix</keyword>
<dbReference type="Proteomes" id="UP000317155">
    <property type="component" value="Unassembled WGS sequence"/>
</dbReference>
<name>A0A550J6E2_9BACT</name>
<dbReference type="OrthoDB" id="5402559at2"/>
<dbReference type="RefSeq" id="WP_092054425.1">
    <property type="nucleotide sequence ID" value="NZ_FOJJ01000006.1"/>
</dbReference>
<organism evidence="2 3">
    <name type="scientific">Trichloromonas acetexigens</name>
    <dbReference type="NCBI Taxonomy" id="38815"/>
    <lineage>
        <taxon>Bacteria</taxon>
        <taxon>Pseudomonadati</taxon>
        <taxon>Thermodesulfobacteriota</taxon>
        <taxon>Desulfuromonadia</taxon>
        <taxon>Desulfuromonadales</taxon>
        <taxon>Trichloromonadaceae</taxon>
        <taxon>Trichloromonas</taxon>
    </lineage>
</organism>
<proteinExistence type="predicted"/>
<evidence type="ECO:0000313" key="3">
    <source>
        <dbReference type="Proteomes" id="UP000317155"/>
    </source>
</evidence>
<protein>
    <submittedName>
        <fullName evidence="2">Uncharacterized protein</fullName>
    </submittedName>
</protein>
<evidence type="ECO:0000313" key="2">
    <source>
        <dbReference type="EMBL" id="TRO78789.1"/>
    </source>
</evidence>
<evidence type="ECO:0000256" key="1">
    <source>
        <dbReference type="SAM" id="Phobius"/>
    </source>
</evidence>
<accession>A0A550J6E2</accession>
<dbReference type="AlphaFoldDB" id="A0A550J6E2"/>
<keyword evidence="1" id="KW-0812">Transmembrane</keyword>
<sequence length="67" mass="7264">MPPLLTRQRLATAFTVLGVLLMAVDLLMTGSFFVHIAELMAASILSFIIALVLEHAPTARKDAETKP</sequence>
<reference evidence="2 3" key="1">
    <citation type="submission" date="2019-07" db="EMBL/GenBank/DDBJ databases">
        <title>Insights of Desulfuromonas acetexigens electromicrobiology.</title>
        <authorList>
            <person name="Katuri K."/>
            <person name="Sapireddy V."/>
            <person name="Shaw D.R."/>
            <person name="Saikaly P."/>
        </authorList>
    </citation>
    <scope>NUCLEOTIDE SEQUENCE [LARGE SCALE GENOMIC DNA]</scope>
    <source>
        <strain evidence="2 3">2873</strain>
    </source>
</reference>
<comment type="caution">
    <text evidence="2">The sequence shown here is derived from an EMBL/GenBank/DDBJ whole genome shotgun (WGS) entry which is preliminary data.</text>
</comment>
<keyword evidence="1" id="KW-0472">Membrane</keyword>